<comment type="caution">
    <text evidence="2">The sequence shown here is derived from an EMBL/GenBank/DDBJ whole genome shotgun (WGS) entry which is preliminary data.</text>
</comment>
<evidence type="ECO:0000313" key="2">
    <source>
        <dbReference type="EMBL" id="KOO29304.1"/>
    </source>
</evidence>
<dbReference type="Proteomes" id="UP000037460">
    <property type="component" value="Unassembled WGS sequence"/>
</dbReference>
<feature type="region of interest" description="Disordered" evidence="1">
    <location>
        <begin position="175"/>
        <end position="290"/>
    </location>
</feature>
<accession>A0A0M0JRR8</accession>
<dbReference type="EMBL" id="JWZX01002434">
    <property type="protein sequence ID" value="KOO29304.1"/>
    <property type="molecule type" value="Genomic_DNA"/>
</dbReference>
<feature type="compositionally biased region" description="Polar residues" evidence="1">
    <location>
        <begin position="216"/>
        <end position="231"/>
    </location>
</feature>
<gene>
    <name evidence="2" type="ORF">Ctob_005041</name>
</gene>
<dbReference type="AlphaFoldDB" id="A0A0M0JRR8"/>
<evidence type="ECO:0000256" key="1">
    <source>
        <dbReference type="SAM" id="MobiDB-lite"/>
    </source>
</evidence>
<keyword evidence="3" id="KW-1185">Reference proteome</keyword>
<reference evidence="3" key="1">
    <citation type="journal article" date="2015" name="PLoS Genet.">
        <title>Genome Sequence and Transcriptome Analyses of Chrysochromulina tobin: Metabolic Tools for Enhanced Algal Fitness in the Prominent Order Prymnesiales (Haptophyceae).</title>
        <authorList>
            <person name="Hovde B.T."/>
            <person name="Deodato C.R."/>
            <person name="Hunsperger H.M."/>
            <person name="Ryken S.A."/>
            <person name="Yost W."/>
            <person name="Jha R.K."/>
            <person name="Patterson J."/>
            <person name="Monnat R.J. Jr."/>
            <person name="Barlow S.B."/>
            <person name="Starkenburg S.R."/>
            <person name="Cattolico R.A."/>
        </authorList>
    </citation>
    <scope>NUCLEOTIDE SEQUENCE</scope>
    <source>
        <strain evidence="3">CCMP291</strain>
    </source>
</reference>
<feature type="compositionally biased region" description="Basic residues" evidence="1">
    <location>
        <begin position="187"/>
        <end position="200"/>
    </location>
</feature>
<sequence length="312" mass="33801">MVVEDAVLAEHVEAVLDSKIDDAHAVGGGTLARDHVTVGKVGALDNGDLGRRARQWRRVRDRTATRLKLVKAPERVEGQRLRPHLVHTDAWLVAVGEDRARVALDKGRDEAICHHHKTLIATRCSVAHVVGRVDNSVGRDAARVRLQGRDGAVHLVASAREEAAVEVARRVDVHSSRPCSPTTRPAWQRRRTSRAPRPRRAPGAAMTHGATWRSAHGTTCHRSVSRTSSLAWTPPASASRVSSSARLTTASATRQTHGTTRSTCTTCASRSRSPSATAAPHSQRTRRPRALALSCSVIRTTWSAGRTAPTSR</sequence>
<feature type="compositionally biased region" description="Low complexity" evidence="1">
    <location>
        <begin position="236"/>
        <end position="282"/>
    </location>
</feature>
<organism evidence="2 3">
    <name type="scientific">Chrysochromulina tobinii</name>
    <dbReference type="NCBI Taxonomy" id="1460289"/>
    <lineage>
        <taxon>Eukaryota</taxon>
        <taxon>Haptista</taxon>
        <taxon>Haptophyta</taxon>
        <taxon>Prymnesiophyceae</taxon>
        <taxon>Prymnesiales</taxon>
        <taxon>Chrysochromulinaceae</taxon>
        <taxon>Chrysochromulina</taxon>
    </lineage>
</organism>
<proteinExistence type="predicted"/>
<evidence type="ECO:0000313" key="3">
    <source>
        <dbReference type="Proteomes" id="UP000037460"/>
    </source>
</evidence>
<name>A0A0M0JRR8_9EUKA</name>
<protein>
    <submittedName>
        <fullName evidence="2">Uncharacterized protein</fullName>
    </submittedName>
</protein>